<proteinExistence type="predicted"/>
<organism evidence="3 4">
    <name type="scientific">Actinacidiphila rubida</name>
    <dbReference type="NCBI Taxonomy" id="310780"/>
    <lineage>
        <taxon>Bacteria</taxon>
        <taxon>Bacillati</taxon>
        <taxon>Actinomycetota</taxon>
        <taxon>Actinomycetes</taxon>
        <taxon>Kitasatosporales</taxon>
        <taxon>Streptomycetaceae</taxon>
        <taxon>Actinacidiphila</taxon>
    </lineage>
</organism>
<gene>
    <name evidence="3" type="ORF">SAMN05216267_103857</name>
</gene>
<dbReference type="InterPro" id="IPR042070">
    <property type="entry name" value="PucR_C-HTH_sf"/>
</dbReference>
<dbReference type="EMBL" id="FODD01000038">
    <property type="protein sequence ID" value="SEO72413.1"/>
    <property type="molecule type" value="Genomic_DNA"/>
</dbReference>
<protein>
    <submittedName>
        <fullName evidence="3">Purine catabolism regulatory protein</fullName>
    </submittedName>
</protein>
<dbReference type="Proteomes" id="UP000181951">
    <property type="component" value="Unassembled WGS sequence"/>
</dbReference>
<dbReference type="AlphaFoldDB" id="A0A1H8S2L3"/>
<evidence type="ECO:0000259" key="2">
    <source>
        <dbReference type="Pfam" id="PF13556"/>
    </source>
</evidence>
<dbReference type="PANTHER" id="PTHR33744">
    <property type="entry name" value="CARBOHYDRATE DIACID REGULATOR"/>
    <property type="match status" value="1"/>
</dbReference>
<evidence type="ECO:0000313" key="4">
    <source>
        <dbReference type="Proteomes" id="UP000181951"/>
    </source>
</evidence>
<dbReference type="STRING" id="310780.SAMN05216267_103857"/>
<dbReference type="Pfam" id="PF13556">
    <property type="entry name" value="HTH_30"/>
    <property type="match status" value="1"/>
</dbReference>
<name>A0A1H8S2L3_9ACTN</name>
<dbReference type="Gene3D" id="1.10.10.2840">
    <property type="entry name" value="PucR C-terminal helix-turn-helix domain"/>
    <property type="match status" value="1"/>
</dbReference>
<keyword evidence="4" id="KW-1185">Reference proteome</keyword>
<dbReference type="InterPro" id="IPR025736">
    <property type="entry name" value="PucR_C-HTH_dom"/>
</dbReference>
<feature type="compositionally biased region" description="Low complexity" evidence="1">
    <location>
        <begin position="102"/>
        <end position="121"/>
    </location>
</feature>
<evidence type="ECO:0000256" key="1">
    <source>
        <dbReference type="SAM" id="MobiDB-lite"/>
    </source>
</evidence>
<evidence type="ECO:0000313" key="3">
    <source>
        <dbReference type="EMBL" id="SEO72413.1"/>
    </source>
</evidence>
<reference evidence="3 4" key="1">
    <citation type="submission" date="2016-10" db="EMBL/GenBank/DDBJ databases">
        <authorList>
            <person name="de Groot N.N."/>
        </authorList>
    </citation>
    <scope>NUCLEOTIDE SEQUENCE [LARGE SCALE GENOMIC DNA]</scope>
    <source>
        <strain evidence="3 4">CGMCC 4.2026</strain>
    </source>
</reference>
<dbReference type="PANTHER" id="PTHR33744:SF1">
    <property type="entry name" value="DNA-BINDING TRANSCRIPTIONAL ACTIVATOR ADER"/>
    <property type="match status" value="1"/>
</dbReference>
<feature type="domain" description="PucR C-terminal helix-turn-helix" evidence="2">
    <location>
        <begin position="42"/>
        <end position="99"/>
    </location>
</feature>
<feature type="region of interest" description="Disordered" evidence="1">
    <location>
        <begin position="102"/>
        <end position="128"/>
    </location>
</feature>
<sequence>MTTAEAGSVRLLLRLGSPALLSAFADTVLAPLDAQDPAAGLGETLRVWLETNGAWAETAKLLGVHRHTVQSRIQRIARLTGRRMDRIEDRTDLWLALQARESATAAPGARPSPAARDAPGPGEEGTDA</sequence>
<accession>A0A1H8S2L3</accession>
<dbReference type="RefSeq" id="WP_245791690.1">
    <property type="nucleotide sequence ID" value="NZ_FODD01000038.1"/>
</dbReference>
<dbReference type="InterPro" id="IPR051448">
    <property type="entry name" value="CdaR-like_regulators"/>
</dbReference>